<dbReference type="Proteomes" id="UP000284547">
    <property type="component" value="Unassembled WGS sequence"/>
</dbReference>
<gene>
    <name evidence="7" type="ORF">D1012_09610</name>
</gene>
<keyword evidence="3" id="KW-0328">Glycosyltransferase</keyword>
<dbReference type="SUPFAM" id="SSF53448">
    <property type="entry name" value="Nucleotide-diphospho-sugar transferases"/>
    <property type="match status" value="1"/>
</dbReference>
<dbReference type="RefSeq" id="WP_118151524.1">
    <property type="nucleotide sequence ID" value="NZ_QWEY01000004.1"/>
</dbReference>
<accession>A0A411Z328</accession>
<dbReference type="GO" id="GO:0016757">
    <property type="term" value="F:glycosyltransferase activity"/>
    <property type="evidence" value="ECO:0007669"/>
    <property type="project" value="UniProtKB-KW"/>
</dbReference>
<dbReference type="EMBL" id="QWEY01000004">
    <property type="protein sequence ID" value="RGP37464.1"/>
    <property type="molecule type" value="Genomic_DNA"/>
</dbReference>
<evidence type="ECO:0000256" key="2">
    <source>
        <dbReference type="ARBA" id="ARBA00022475"/>
    </source>
</evidence>
<dbReference type="Gene3D" id="3.90.550.10">
    <property type="entry name" value="Spore Coat Polysaccharide Biosynthesis Protein SpsA, Chain A"/>
    <property type="match status" value="1"/>
</dbReference>
<comment type="caution">
    <text evidence="7">The sequence shown here is derived from an EMBL/GenBank/DDBJ whole genome shotgun (WGS) entry which is preliminary data.</text>
</comment>
<keyword evidence="4 7" id="KW-0808">Transferase</keyword>
<dbReference type="OrthoDB" id="8416156at2"/>
<dbReference type="InterPro" id="IPR001173">
    <property type="entry name" value="Glyco_trans_2-like"/>
</dbReference>
<dbReference type="PANTHER" id="PTHR43646:SF2">
    <property type="entry name" value="GLYCOSYLTRANSFERASE 2-LIKE DOMAIN-CONTAINING PROTEIN"/>
    <property type="match status" value="1"/>
</dbReference>
<keyword evidence="2" id="KW-1003">Cell membrane</keyword>
<evidence type="ECO:0000256" key="3">
    <source>
        <dbReference type="ARBA" id="ARBA00022676"/>
    </source>
</evidence>
<evidence type="ECO:0000313" key="8">
    <source>
        <dbReference type="Proteomes" id="UP000284547"/>
    </source>
</evidence>
<proteinExistence type="predicted"/>
<evidence type="ECO:0000313" key="7">
    <source>
        <dbReference type="EMBL" id="RGP37464.1"/>
    </source>
</evidence>
<organism evidence="7 8">
    <name type="scientific">Pseudotabrizicola alkalilacus</name>
    <dbReference type="NCBI Taxonomy" id="2305252"/>
    <lineage>
        <taxon>Bacteria</taxon>
        <taxon>Pseudomonadati</taxon>
        <taxon>Pseudomonadota</taxon>
        <taxon>Alphaproteobacteria</taxon>
        <taxon>Rhodobacterales</taxon>
        <taxon>Paracoccaceae</taxon>
        <taxon>Pseudotabrizicola</taxon>
    </lineage>
</organism>
<evidence type="ECO:0000256" key="4">
    <source>
        <dbReference type="ARBA" id="ARBA00022679"/>
    </source>
</evidence>
<dbReference type="GO" id="GO:0005886">
    <property type="term" value="C:plasma membrane"/>
    <property type="evidence" value="ECO:0007669"/>
    <property type="project" value="UniProtKB-SubCell"/>
</dbReference>
<protein>
    <submittedName>
        <fullName evidence="7">Glycosyltransferase</fullName>
    </submittedName>
</protein>
<keyword evidence="8" id="KW-1185">Reference proteome</keyword>
<dbReference type="AlphaFoldDB" id="A0A411Z328"/>
<sequence>MSKAPCPLSTMITAFGSTGPWSAAIVIPARNEAQRIVRCLDAAAVAIRAAQPVVTGLIVVVNNSTDATHDHAVVWALTHPEVPLVLVACLFAPEEANAGAARRVGLDLAAKRVPAHGVLMTTDADSSVRPDWITRNLHELTQADLICGRFVADPAEASTLPEAVARHCTVETDYMSVAVKVAALLDPQSHDPDPPHLTAPGASLAFTRELYETVGGMPAIAMSEDRAFAALAEEHDFRLRHSDTVIVETSCRMTGRTGGGMAGALRARAVESDPLADEWLEPAATFVLRYRLRGQLRAAWPDPIALQARLADLLGFAEAVRLMSAPLPPRLGAFLARIEASSPALARVRLRMSGCRAELPLLQAALAGQHERTAEPALRQRSAG</sequence>
<feature type="domain" description="Glycosyltransferase 2-like" evidence="6">
    <location>
        <begin position="25"/>
        <end position="155"/>
    </location>
</feature>
<reference evidence="7 8" key="1">
    <citation type="submission" date="2018-08" db="EMBL/GenBank/DDBJ databases">
        <title>Flavobacterium tibetense sp. nov., isolated from a wetland YonghuCo on Tibetan Plateau.</title>
        <authorList>
            <person name="Phurbu D."/>
            <person name="Lu H."/>
            <person name="Xing P."/>
        </authorList>
    </citation>
    <scope>NUCLEOTIDE SEQUENCE [LARGE SCALE GENOMIC DNA]</scope>
    <source>
        <strain evidence="7 8">DJC</strain>
    </source>
</reference>
<evidence type="ECO:0000256" key="1">
    <source>
        <dbReference type="ARBA" id="ARBA00004236"/>
    </source>
</evidence>
<evidence type="ECO:0000256" key="5">
    <source>
        <dbReference type="ARBA" id="ARBA00023136"/>
    </source>
</evidence>
<evidence type="ECO:0000259" key="6">
    <source>
        <dbReference type="Pfam" id="PF00535"/>
    </source>
</evidence>
<dbReference type="Pfam" id="PF00535">
    <property type="entry name" value="Glycos_transf_2"/>
    <property type="match status" value="1"/>
</dbReference>
<keyword evidence="5" id="KW-0472">Membrane</keyword>
<comment type="subcellular location">
    <subcellularLocation>
        <location evidence="1">Cell membrane</location>
    </subcellularLocation>
</comment>
<name>A0A411Z328_9RHOB</name>
<dbReference type="InterPro" id="IPR029044">
    <property type="entry name" value="Nucleotide-diphossugar_trans"/>
</dbReference>
<dbReference type="PANTHER" id="PTHR43646">
    <property type="entry name" value="GLYCOSYLTRANSFERASE"/>
    <property type="match status" value="1"/>
</dbReference>